<keyword evidence="3" id="KW-1185">Reference proteome</keyword>
<gene>
    <name evidence="2" type="ORF">QCA50_004848</name>
</gene>
<name>A0AAW0GPC2_9APHY</name>
<dbReference type="AlphaFoldDB" id="A0AAW0GPC2"/>
<feature type="domain" description="Protein kinase" evidence="1">
    <location>
        <begin position="1"/>
        <end position="291"/>
    </location>
</feature>
<dbReference type="PANTHER" id="PTHR44167:SF30">
    <property type="entry name" value="PHOSPHORYLASE KINASE"/>
    <property type="match status" value="1"/>
</dbReference>
<dbReference type="Proteomes" id="UP001385951">
    <property type="component" value="Unassembled WGS sequence"/>
</dbReference>
<dbReference type="GO" id="GO:0004674">
    <property type="term" value="F:protein serine/threonine kinase activity"/>
    <property type="evidence" value="ECO:0007669"/>
    <property type="project" value="TreeGrafter"/>
</dbReference>
<sequence>MKYRVIDSTRLSDGIRVMIKSVSRTDDEIPIARFLSTDNLLQDPTNHCVPILDIFDDPIDPSLAMLVMKYLRPFDNPELRTIGDVTDFIFQTLEGLCFIHNQGVAHRDCASANIMMDAQLLFPQGHHPVRLGYLEDGLHEAPCLSRQERPVKYYFIDFGLSSRFEENQTPLVLGTKGRDKEPPELDDETPYNPFLLDIFILGNVYLKEFAEKYYGLEFLGPLIDDMLQTEPEDRPTAEIAFRTFQKIQSSLTEPTLRWRLRSRKETAPERVVYDTVAAAREGIYRIKRMIV</sequence>
<dbReference type="GO" id="GO:0005634">
    <property type="term" value="C:nucleus"/>
    <property type="evidence" value="ECO:0007669"/>
    <property type="project" value="TreeGrafter"/>
</dbReference>
<accession>A0AAW0GPC2</accession>
<dbReference type="PANTHER" id="PTHR44167">
    <property type="entry name" value="OVARIAN-SPECIFIC SERINE/THREONINE-PROTEIN KINASE LOK-RELATED"/>
    <property type="match status" value="1"/>
</dbReference>
<dbReference type="SMART" id="SM00220">
    <property type="entry name" value="S_TKc"/>
    <property type="match status" value="1"/>
</dbReference>
<dbReference type="SUPFAM" id="SSF56112">
    <property type="entry name" value="Protein kinase-like (PK-like)"/>
    <property type="match status" value="1"/>
</dbReference>
<proteinExistence type="predicted"/>
<evidence type="ECO:0000259" key="1">
    <source>
        <dbReference type="PROSITE" id="PS50011"/>
    </source>
</evidence>
<dbReference type="GO" id="GO:0044773">
    <property type="term" value="P:mitotic DNA damage checkpoint signaling"/>
    <property type="evidence" value="ECO:0007669"/>
    <property type="project" value="TreeGrafter"/>
</dbReference>
<reference evidence="2 3" key="1">
    <citation type="submission" date="2022-09" db="EMBL/GenBank/DDBJ databases">
        <authorList>
            <person name="Palmer J.M."/>
        </authorList>
    </citation>
    <scope>NUCLEOTIDE SEQUENCE [LARGE SCALE GENOMIC DNA]</scope>
    <source>
        <strain evidence="2 3">DSM 7382</strain>
    </source>
</reference>
<dbReference type="InterPro" id="IPR000719">
    <property type="entry name" value="Prot_kinase_dom"/>
</dbReference>
<dbReference type="InterPro" id="IPR011009">
    <property type="entry name" value="Kinase-like_dom_sf"/>
</dbReference>
<comment type="caution">
    <text evidence="2">The sequence shown here is derived from an EMBL/GenBank/DDBJ whole genome shotgun (WGS) entry which is preliminary data.</text>
</comment>
<evidence type="ECO:0000313" key="3">
    <source>
        <dbReference type="Proteomes" id="UP001385951"/>
    </source>
</evidence>
<protein>
    <recommendedName>
        <fullName evidence="1">Protein kinase domain-containing protein</fullName>
    </recommendedName>
</protein>
<dbReference type="EMBL" id="JASBNA010000005">
    <property type="protein sequence ID" value="KAK7691449.1"/>
    <property type="molecule type" value="Genomic_DNA"/>
</dbReference>
<dbReference type="PROSITE" id="PS50011">
    <property type="entry name" value="PROTEIN_KINASE_DOM"/>
    <property type="match status" value="1"/>
</dbReference>
<organism evidence="2 3">
    <name type="scientific">Cerrena zonata</name>
    <dbReference type="NCBI Taxonomy" id="2478898"/>
    <lineage>
        <taxon>Eukaryota</taxon>
        <taxon>Fungi</taxon>
        <taxon>Dikarya</taxon>
        <taxon>Basidiomycota</taxon>
        <taxon>Agaricomycotina</taxon>
        <taxon>Agaricomycetes</taxon>
        <taxon>Polyporales</taxon>
        <taxon>Cerrenaceae</taxon>
        <taxon>Cerrena</taxon>
    </lineage>
</organism>
<dbReference type="Gene3D" id="1.10.510.10">
    <property type="entry name" value="Transferase(Phosphotransferase) domain 1"/>
    <property type="match status" value="1"/>
</dbReference>
<dbReference type="GO" id="GO:0005524">
    <property type="term" value="F:ATP binding"/>
    <property type="evidence" value="ECO:0007669"/>
    <property type="project" value="InterPro"/>
</dbReference>
<evidence type="ECO:0000313" key="2">
    <source>
        <dbReference type="EMBL" id="KAK7691449.1"/>
    </source>
</evidence>